<dbReference type="InterPro" id="IPR013424">
    <property type="entry name" value="Ice-binding_C"/>
</dbReference>
<evidence type="ECO:0000256" key="1">
    <source>
        <dbReference type="SAM" id="SignalP"/>
    </source>
</evidence>
<sequence>MKLHTLHTPKILLAGMLAPLLPLTSSAATIWSENFDGLTTGSLVNDGDGTLDNFDTFFRIGGPTSISVNETSPGSYTDANHLYLGFRYQTGNANIVLSSNWDSGNDYSLSFDLDSGATQNSGTLPSVSLGFGDGTSTTATGILASTTYTITDDIVTLNVSGADIANAGANGQKIYLRLEKPGAVGNVSAQYYYDDFVLDATAAVPEPASTSLIGLAGLALLARRRR</sequence>
<dbReference type="EMBL" id="FQYR01000002">
    <property type="protein sequence ID" value="SHI57301.1"/>
    <property type="molecule type" value="Genomic_DNA"/>
</dbReference>
<dbReference type="Proteomes" id="UP000184510">
    <property type="component" value="Unassembled WGS sequence"/>
</dbReference>
<feature type="chain" id="PRO_5013042279" evidence="1">
    <location>
        <begin position="28"/>
        <end position="226"/>
    </location>
</feature>
<dbReference type="Pfam" id="PF07589">
    <property type="entry name" value="PEP-CTERM"/>
    <property type="match status" value="1"/>
</dbReference>
<name>A0A1M6C923_9BACT</name>
<feature type="signal peptide" evidence="1">
    <location>
        <begin position="1"/>
        <end position="27"/>
    </location>
</feature>
<organism evidence="3 4">
    <name type="scientific">Rubritalea squalenifaciens DSM 18772</name>
    <dbReference type="NCBI Taxonomy" id="1123071"/>
    <lineage>
        <taxon>Bacteria</taxon>
        <taxon>Pseudomonadati</taxon>
        <taxon>Verrucomicrobiota</taxon>
        <taxon>Verrucomicrobiia</taxon>
        <taxon>Verrucomicrobiales</taxon>
        <taxon>Rubritaleaceae</taxon>
        <taxon>Rubritalea</taxon>
    </lineage>
</organism>
<accession>A0A1M6C923</accession>
<protein>
    <submittedName>
        <fullName evidence="3">PEP-CTERM protein-sorting domain-containing protein</fullName>
    </submittedName>
</protein>
<gene>
    <name evidence="3" type="ORF">SAMN02745181_0417</name>
</gene>
<reference evidence="3 4" key="1">
    <citation type="submission" date="2016-11" db="EMBL/GenBank/DDBJ databases">
        <authorList>
            <person name="Jaros S."/>
            <person name="Januszkiewicz K."/>
            <person name="Wedrychowicz H."/>
        </authorList>
    </citation>
    <scope>NUCLEOTIDE SEQUENCE [LARGE SCALE GENOMIC DNA]</scope>
    <source>
        <strain evidence="3 4">DSM 18772</strain>
    </source>
</reference>
<evidence type="ECO:0000313" key="3">
    <source>
        <dbReference type="EMBL" id="SHI57301.1"/>
    </source>
</evidence>
<keyword evidence="1" id="KW-0732">Signal</keyword>
<evidence type="ECO:0000313" key="4">
    <source>
        <dbReference type="Proteomes" id="UP000184510"/>
    </source>
</evidence>
<dbReference type="NCBIfam" id="TIGR02595">
    <property type="entry name" value="PEP_CTERM"/>
    <property type="match status" value="1"/>
</dbReference>
<feature type="domain" description="Ice-binding protein C-terminal" evidence="2">
    <location>
        <begin position="203"/>
        <end position="226"/>
    </location>
</feature>
<keyword evidence="4" id="KW-1185">Reference proteome</keyword>
<evidence type="ECO:0000259" key="2">
    <source>
        <dbReference type="Pfam" id="PF07589"/>
    </source>
</evidence>
<dbReference type="RefSeq" id="WP_143157842.1">
    <property type="nucleotide sequence ID" value="NZ_FQYR01000002.1"/>
</dbReference>
<proteinExistence type="predicted"/>
<dbReference type="AlphaFoldDB" id="A0A1M6C923"/>
<dbReference type="InParanoid" id="A0A1M6C923"/>